<gene>
    <name evidence="2" type="ORF">OVA965_LOCUS22419</name>
    <name evidence="3" type="ORF">TMI583_LOCUS23134</name>
</gene>
<sequence>MKISSGYPFGKGLGGLPLVTLCCLGLLGLIFAGTIVVALIPVYLQRRGINSHQQESGIIQILYNLPVYDGLLIVSVQVPQSRYEMLQNILQQQLDNATGGSRGQQIQVKVVSVAIRQAQNMGEKVSEYYGSHNEPLKQFCPKRFGTEPRYVTGK</sequence>
<dbReference type="EMBL" id="CAJOBA010034175">
    <property type="protein sequence ID" value="CAF3979444.1"/>
    <property type="molecule type" value="Genomic_DNA"/>
</dbReference>
<keyword evidence="1" id="KW-1133">Transmembrane helix</keyword>
<evidence type="ECO:0000313" key="2">
    <source>
        <dbReference type="EMBL" id="CAF1167887.1"/>
    </source>
</evidence>
<evidence type="ECO:0000313" key="3">
    <source>
        <dbReference type="EMBL" id="CAF3979444.1"/>
    </source>
</evidence>
<dbReference type="Proteomes" id="UP000677228">
    <property type="component" value="Unassembled WGS sequence"/>
</dbReference>
<protein>
    <submittedName>
        <fullName evidence="2">Uncharacterized protein</fullName>
    </submittedName>
</protein>
<keyword evidence="1" id="KW-0472">Membrane</keyword>
<comment type="caution">
    <text evidence="2">The sequence shown here is derived from an EMBL/GenBank/DDBJ whole genome shotgun (WGS) entry which is preliminary data.</text>
</comment>
<dbReference type="AlphaFoldDB" id="A0A8S2EFD1"/>
<dbReference type="EMBL" id="CAJNOK010012650">
    <property type="protein sequence ID" value="CAF1167887.1"/>
    <property type="molecule type" value="Genomic_DNA"/>
</dbReference>
<reference evidence="2" key="1">
    <citation type="submission" date="2021-02" db="EMBL/GenBank/DDBJ databases">
        <authorList>
            <person name="Nowell W R."/>
        </authorList>
    </citation>
    <scope>NUCLEOTIDE SEQUENCE</scope>
</reference>
<evidence type="ECO:0000313" key="4">
    <source>
        <dbReference type="Proteomes" id="UP000677228"/>
    </source>
</evidence>
<organism evidence="2 4">
    <name type="scientific">Didymodactylos carnosus</name>
    <dbReference type="NCBI Taxonomy" id="1234261"/>
    <lineage>
        <taxon>Eukaryota</taxon>
        <taxon>Metazoa</taxon>
        <taxon>Spiralia</taxon>
        <taxon>Gnathifera</taxon>
        <taxon>Rotifera</taxon>
        <taxon>Eurotatoria</taxon>
        <taxon>Bdelloidea</taxon>
        <taxon>Philodinida</taxon>
        <taxon>Philodinidae</taxon>
        <taxon>Didymodactylos</taxon>
    </lineage>
</organism>
<keyword evidence="1" id="KW-0812">Transmembrane</keyword>
<name>A0A8S2EFD1_9BILA</name>
<evidence type="ECO:0000256" key="1">
    <source>
        <dbReference type="SAM" id="Phobius"/>
    </source>
</evidence>
<accession>A0A8S2EFD1</accession>
<dbReference type="Proteomes" id="UP000682733">
    <property type="component" value="Unassembled WGS sequence"/>
</dbReference>
<proteinExistence type="predicted"/>
<feature type="transmembrane region" description="Helical" evidence="1">
    <location>
        <begin position="18"/>
        <end position="44"/>
    </location>
</feature>